<dbReference type="EMBL" id="BK016243">
    <property type="protein sequence ID" value="DAG04386.1"/>
    <property type="molecule type" value="Genomic_DNA"/>
</dbReference>
<protein>
    <submittedName>
        <fullName evidence="1">Uncharacterized protein</fullName>
    </submittedName>
</protein>
<sequence>MDASRISTLTTQQLDDVAKAATAHRPTELLNVTTGGGHIHIEAISTDGRTVFGEWDLQLRDGTMLLRVVIDDLLYVEALEERMPLRWDRAMNGLRDWGKAVNAVELRRALSSQPEMAHLIADHLIAPSEYSPLGGHPRW</sequence>
<proteinExistence type="predicted"/>
<name>A0A8S5VC81_9CAUD</name>
<organism evidence="1">
    <name type="scientific">Siphoviridae sp. ctyg07</name>
    <dbReference type="NCBI Taxonomy" id="2825747"/>
    <lineage>
        <taxon>Viruses</taxon>
        <taxon>Duplodnaviria</taxon>
        <taxon>Heunggongvirae</taxon>
        <taxon>Uroviricota</taxon>
        <taxon>Caudoviricetes</taxon>
    </lineage>
</organism>
<evidence type="ECO:0000313" key="1">
    <source>
        <dbReference type="EMBL" id="DAG04386.1"/>
    </source>
</evidence>
<accession>A0A8S5VC81</accession>
<reference evidence="1" key="1">
    <citation type="journal article" date="2021" name="Proc. Natl. Acad. Sci. U.S.A.">
        <title>A Catalog of Tens of Thousands of Viruses from Human Metagenomes Reveals Hidden Associations with Chronic Diseases.</title>
        <authorList>
            <person name="Tisza M.J."/>
            <person name="Buck C.B."/>
        </authorList>
    </citation>
    <scope>NUCLEOTIDE SEQUENCE</scope>
    <source>
        <strain evidence="1">Ctyg07</strain>
    </source>
</reference>